<comment type="caution">
    <text evidence="3">The sequence shown here is derived from an EMBL/GenBank/DDBJ whole genome shotgun (WGS) entry which is preliminary data.</text>
</comment>
<keyword evidence="4" id="KW-1185">Reference proteome</keyword>
<name>A0A4R3JPH2_9PROT</name>
<dbReference type="EMBL" id="SLZY01000025">
    <property type="protein sequence ID" value="TCS68604.1"/>
    <property type="molecule type" value="Genomic_DNA"/>
</dbReference>
<dbReference type="OrthoDB" id="7029611at2"/>
<keyword evidence="1" id="KW-0812">Transmembrane</keyword>
<feature type="transmembrane region" description="Helical" evidence="1">
    <location>
        <begin position="73"/>
        <end position="91"/>
    </location>
</feature>
<organism evidence="3 4">
    <name type="scientific">Sulfuritortus calidifontis</name>
    <dbReference type="NCBI Taxonomy" id="1914471"/>
    <lineage>
        <taxon>Bacteria</taxon>
        <taxon>Pseudomonadati</taxon>
        <taxon>Pseudomonadota</taxon>
        <taxon>Betaproteobacteria</taxon>
        <taxon>Nitrosomonadales</taxon>
        <taxon>Thiobacillaceae</taxon>
        <taxon>Sulfuritortus</taxon>
    </lineage>
</organism>
<dbReference type="Proteomes" id="UP000295135">
    <property type="component" value="Unassembled WGS sequence"/>
</dbReference>
<keyword evidence="1" id="KW-1133">Transmembrane helix</keyword>
<evidence type="ECO:0000259" key="2">
    <source>
        <dbReference type="Pfam" id="PF07331"/>
    </source>
</evidence>
<proteinExistence type="predicted"/>
<reference evidence="3 4" key="1">
    <citation type="submission" date="2019-03" db="EMBL/GenBank/DDBJ databases">
        <title>Genomic Encyclopedia of Type Strains, Phase IV (KMG-IV): sequencing the most valuable type-strain genomes for metagenomic binning, comparative biology and taxonomic classification.</title>
        <authorList>
            <person name="Goeker M."/>
        </authorList>
    </citation>
    <scope>NUCLEOTIDE SEQUENCE [LARGE SCALE GENOMIC DNA]</scope>
    <source>
        <strain evidence="3 4">DSM 103923</strain>
    </source>
</reference>
<dbReference type="Pfam" id="PF07331">
    <property type="entry name" value="TctB"/>
    <property type="match status" value="1"/>
</dbReference>
<dbReference type="InterPro" id="IPR009936">
    <property type="entry name" value="DUF1468"/>
</dbReference>
<evidence type="ECO:0000313" key="3">
    <source>
        <dbReference type="EMBL" id="TCS68604.1"/>
    </source>
</evidence>
<protein>
    <submittedName>
        <fullName evidence="3">Putative tricarboxylic transport membrane protein</fullName>
    </submittedName>
</protein>
<feature type="transmembrane region" description="Helical" evidence="1">
    <location>
        <begin position="120"/>
        <end position="143"/>
    </location>
</feature>
<feature type="transmembrane region" description="Helical" evidence="1">
    <location>
        <begin position="9"/>
        <end position="26"/>
    </location>
</feature>
<dbReference type="RefSeq" id="WP_126460816.1">
    <property type="nucleotide sequence ID" value="NZ_AP018721.1"/>
</dbReference>
<evidence type="ECO:0000313" key="4">
    <source>
        <dbReference type="Proteomes" id="UP000295135"/>
    </source>
</evidence>
<keyword evidence="1" id="KW-0472">Membrane</keyword>
<dbReference type="AlphaFoldDB" id="A0A4R3JPH2"/>
<sequence>MSAIRNPKDFWAGLIYLGIGLAAFQLAQDYEMGSAVRMGPGYFPKVLAGLLGLIGLLALVRSFLRPGEAIGRLAWRAALLVLGATALFGLLVRGAGLALSLFVLVLVSAYASRQFRWRPTLLLALGLTVFSILVFSKGLGIPLPLWGSWFGG</sequence>
<gene>
    <name evidence="3" type="ORF">EDC61_1255</name>
</gene>
<feature type="domain" description="DUF1468" evidence="2">
    <location>
        <begin position="11"/>
        <end position="144"/>
    </location>
</feature>
<accession>A0A4R3JPH2</accession>
<feature type="transmembrane region" description="Helical" evidence="1">
    <location>
        <begin position="46"/>
        <end position="64"/>
    </location>
</feature>
<evidence type="ECO:0000256" key="1">
    <source>
        <dbReference type="SAM" id="Phobius"/>
    </source>
</evidence>